<evidence type="ECO:0000313" key="2">
    <source>
        <dbReference type="Proteomes" id="UP001284601"/>
    </source>
</evidence>
<keyword evidence="2" id="KW-1185">Reference proteome</keyword>
<accession>A0ABU4HHY7</accession>
<protein>
    <recommendedName>
        <fullName evidence="3">SAF domain-containing protein</fullName>
    </recommendedName>
</protein>
<dbReference type="EMBL" id="JAWSTH010000001">
    <property type="protein sequence ID" value="MDW5592887.1"/>
    <property type="molecule type" value="Genomic_DNA"/>
</dbReference>
<dbReference type="RefSeq" id="WP_318595144.1">
    <property type="nucleotide sequence ID" value="NZ_JAWSTH010000001.1"/>
</dbReference>
<dbReference type="Proteomes" id="UP001284601">
    <property type="component" value="Unassembled WGS sequence"/>
</dbReference>
<name>A0ABU4HHY7_9ACTN</name>
<comment type="caution">
    <text evidence="1">The sequence shown here is derived from an EMBL/GenBank/DDBJ whole genome shotgun (WGS) entry which is preliminary data.</text>
</comment>
<organism evidence="1 2">
    <name type="scientific">Conexibacter stalactiti</name>
    <dbReference type="NCBI Taxonomy" id="1940611"/>
    <lineage>
        <taxon>Bacteria</taxon>
        <taxon>Bacillati</taxon>
        <taxon>Actinomycetota</taxon>
        <taxon>Thermoleophilia</taxon>
        <taxon>Solirubrobacterales</taxon>
        <taxon>Conexibacteraceae</taxon>
        <taxon>Conexibacter</taxon>
    </lineage>
</organism>
<gene>
    <name evidence="1" type="ORF">R7226_00960</name>
</gene>
<sequence>MALPVLTAFALLAAIAVVATGAVSLSIDLGGSDPVPMNAPSEGAASGFSDELVARVGVLSRARTDGDAIDPSLVRSLPPDLRLGQSLRVVPPPGADPTAASQLAIWLVPTASGSVAVTVWQAQGGEAGNPTQFDAAGLASGRTSALVGEQIFGVAPDGVDRVTVRDGAGRETELPVNDNVFIGNFEGARPLITWEGMRGP</sequence>
<reference evidence="1 2" key="2">
    <citation type="submission" date="2023-10" db="EMBL/GenBank/DDBJ databases">
        <authorList>
            <person name="Han X.F."/>
        </authorList>
    </citation>
    <scope>NUCLEOTIDE SEQUENCE [LARGE SCALE GENOMIC DNA]</scope>
    <source>
        <strain evidence="1 2">KCTC 39840</strain>
    </source>
</reference>
<reference evidence="2" key="1">
    <citation type="submission" date="2023-07" db="EMBL/GenBank/DDBJ databases">
        <title>Conexibacter stalactiti sp. nov., isolated from stalactites in a lava cave and emended description of the genus Conexibacter.</title>
        <authorList>
            <person name="Lee S.D."/>
        </authorList>
    </citation>
    <scope>NUCLEOTIDE SEQUENCE [LARGE SCALE GENOMIC DNA]</scope>
    <source>
        <strain evidence="2">KCTC 39840</strain>
    </source>
</reference>
<evidence type="ECO:0008006" key="3">
    <source>
        <dbReference type="Google" id="ProtNLM"/>
    </source>
</evidence>
<proteinExistence type="predicted"/>
<evidence type="ECO:0000313" key="1">
    <source>
        <dbReference type="EMBL" id="MDW5592887.1"/>
    </source>
</evidence>